<keyword evidence="1" id="KW-0433">Leucine-rich repeat</keyword>
<feature type="compositionally biased region" description="Basic and acidic residues" evidence="3">
    <location>
        <begin position="436"/>
        <end position="446"/>
    </location>
</feature>
<reference evidence="4 5" key="1">
    <citation type="journal article" date="2023" name="Science">
        <title>Elucidation of the pathway for biosynthesis of saponin adjuvants from the soapbark tree.</title>
        <authorList>
            <person name="Reed J."/>
            <person name="Orme A."/>
            <person name="El-Demerdash A."/>
            <person name="Owen C."/>
            <person name="Martin L.B.B."/>
            <person name="Misra R.C."/>
            <person name="Kikuchi S."/>
            <person name="Rejzek M."/>
            <person name="Martin A.C."/>
            <person name="Harkess A."/>
            <person name="Leebens-Mack J."/>
            <person name="Louveau T."/>
            <person name="Stephenson M.J."/>
            <person name="Osbourn A."/>
        </authorList>
    </citation>
    <scope>NUCLEOTIDE SEQUENCE [LARGE SCALE GENOMIC DNA]</scope>
    <source>
        <strain evidence="4">S10</strain>
    </source>
</reference>
<dbReference type="SMART" id="SM00369">
    <property type="entry name" value="LRR_TYP"/>
    <property type="match status" value="4"/>
</dbReference>
<gene>
    <name evidence="4" type="ORF">O6P43_000496</name>
</gene>
<keyword evidence="5" id="KW-1185">Reference proteome</keyword>
<dbReference type="PANTHER" id="PTHR46652">
    <property type="entry name" value="LEUCINE-RICH REPEAT AND IQ DOMAIN-CONTAINING PROTEIN 1-RELATED"/>
    <property type="match status" value="1"/>
</dbReference>
<dbReference type="Pfam" id="PF12799">
    <property type="entry name" value="LRR_4"/>
    <property type="match status" value="1"/>
</dbReference>
<dbReference type="SMART" id="SM00365">
    <property type="entry name" value="LRR_SD22"/>
    <property type="match status" value="6"/>
</dbReference>
<dbReference type="Proteomes" id="UP001163823">
    <property type="component" value="Chromosome 1"/>
</dbReference>
<name>A0AAD7VME9_QUISA</name>
<evidence type="ECO:0000256" key="2">
    <source>
        <dbReference type="ARBA" id="ARBA00022737"/>
    </source>
</evidence>
<keyword evidence="2" id="KW-0677">Repeat</keyword>
<feature type="compositionally biased region" description="Basic and acidic residues" evidence="3">
    <location>
        <begin position="332"/>
        <end position="370"/>
    </location>
</feature>
<evidence type="ECO:0000256" key="1">
    <source>
        <dbReference type="ARBA" id="ARBA00022614"/>
    </source>
</evidence>
<dbReference type="EMBL" id="JARAOO010000001">
    <property type="protein sequence ID" value="KAJ7981202.1"/>
    <property type="molecule type" value="Genomic_DNA"/>
</dbReference>
<evidence type="ECO:0000313" key="5">
    <source>
        <dbReference type="Proteomes" id="UP001163823"/>
    </source>
</evidence>
<dbReference type="InterPro" id="IPR032675">
    <property type="entry name" value="LRR_dom_sf"/>
</dbReference>
<dbReference type="InterPro" id="IPR050836">
    <property type="entry name" value="SDS22/Internalin_LRR"/>
</dbReference>
<evidence type="ECO:0000256" key="3">
    <source>
        <dbReference type="SAM" id="MobiDB-lite"/>
    </source>
</evidence>
<feature type="region of interest" description="Disordered" evidence="3">
    <location>
        <begin position="431"/>
        <end position="491"/>
    </location>
</feature>
<dbReference type="PANTHER" id="PTHR46652:SF7">
    <property type="entry name" value="LEUCINE-RICH REPEAT AND IQ DOMAIN-CONTAINING PROTEIN 1"/>
    <property type="match status" value="1"/>
</dbReference>
<dbReference type="AlphaFoldDB" id="A0AAD7VME9"/>
<dbReference type="KEGG" id="qsa:O6P43_000496"/>
<protein>
    <submittedName>
        <fullName evidence="4">Protein phosphatase 1 regulatory subunit 7</fullName>
    </submittedName>
</protein>
<dbReference type="InterPro" id="IPR003591">
    <property type="entry name" value="Leu-rich_rpt_typical-subtyp"/>
</dbReference>
<comment type="caution">
    <text evidence="4">The sequence shown here is derived from an EMBL/GenBank/DDBJ whole genome shotgun (WGS) entry which is preliminary data.</text>
</comment>
<evidence type="ECO:0000313" key="4">
    <source>
        <dbReference type="EMBL" id="KAJ7981202.1"/>
    </source>
</evidence>
<feature type="compositionally biased region" description="Basic and acidic residues" evidence="3">
    <location>
        <begin position="310"/>
        <end position="324"/>
    </location>
</feature>
<dbReference type="PROSITE" id="PS51450">
    <property type="entry name" value="LRR"/>
    <property type="match status" value="6"/>
</dbReference>
<organism evidence="4 5">
    <name type="scientific">Quillaja saponaria</name>
    <name type="common">Soap bark tree</name>
    <dbReference type="NCBI Taxonomy" id="32244"/>
    <lineage>
        <taxon>Eukaryota</taxon>
        <taxon>Viridiplantae</taxon>
        <taxon>Streptophyta</taxon>
        <taxon>Embryophyta</taxon>
        <taxon>Tracheophyta</taxon>
        <taxon>Spermatophyta</taxon>
        <taxon>Magnoliopsida</taxon>
        <taxon>eudicotyledons</taxon>
        <taxon>Gunneridae</taxon>
        <taxon>Pentapetalae</taxon>
        <taxon>rosids</taxon>
        <taxon>fabids</taxon>
        <taxon>Fabales</taxon>
        <taxon>Quillajaceae</taxon>
        <taxon>Quillaja</taxon>
    </lineage>
</organism>
<dbReference type="InterPro" id="IPR001611">
    <property type="entry name" value="Leu-rich_rpt"/>
</dbReference>
<dbReference type="InterPro" id="IPR025875">
    <property type="entry name" value="Leu-rich_rpt_4"/>
</dbReference>
<dbReference type="EMBL" id="JARAOO010000001">
    <property type="protein sequence ID" value="KAJ7981203.1"/>
    <property type="molecule type" value="Genomic_DNA"/>
</dbReference>
<accession>A0AAD7VME9</accession>
<dbReference type="Gene3D" id="3.80.10.10">
    <property type="entry name" value="Ribonuclease Inhibitor"/>
    <property type="match status" value="2"/>
</dbReference>
<proteinExistence type="predicted"/>
<feature type="region of interest" description="Disordered" evidence="3">
    <location>
        <begin position="286"/>
        <end position="382"/>
    </location>
</feature>
<dbReference type="SUPFAM" id="SSF52058">
    <property type="entry name" value="L domain-like"/>
    <property type="match status" value="1"/>
</dbReference>
<sequence length="491" mass="54986">MTRLSSEQVLKDNNTSGPDSISSLNLSFKALSDVSCLSYFKNLEKLDLKLNSLTSLEGLRPCVNLKWLSVVENKLESLEGIQGLTKLTVLNAGKNKLKSMDQVRTLVSLRALILNENKISSICKLDQMKELNTLVLSKNPLCKICGTLVKMKSLEKLSLSYCQLQSIDSLLKSCVELRELRLAHNDIKSLPDELIYNTKLQNLDLGNNVISRWSDIKVLKSVLSLKNLNLQGNPVATNDKVAKKIRKALPNLQIFNARPIGKYNKTEKDNRVNGVDDFSIQVTELLEGRKGRGQANKKNNAKHHPMGANEDGRLETGTDLSGEKSRKKRKKTADIMHDNENGDKEEKSEHYESNDSHFDNASDHEEEVKTTKKKKRKEKEFSGKTSVLAENLTKVDVKKKKKSKAVERNDIDVLDNADASFADLFDVGNAENQDYSGEKKDVEKPLQDMTSVGSRVTFPAKRKKTGRRNEEFHSSPLVEIGMGGPSTWVDS</sequence>